<dbReference type="EC" id="2.4.2.21" evidence="3 10"/>
<organism evidence="11 12">
    <name type="scientific">Azospira inquinata</name>
    <dbReference type="NCBI Taxonomy" id="2785627"/>
    <lineage>
        <taxon>Bacteria</taxon>
        <taxon>Pseudomonadati</taxon>
        <taxon>Pseudomonadota</taxon>
        <taxon>Betaproteobacteria</taxon>
        <taxon>Rhodocyclales</taxon>
        <taxon>Rhodocyclaceae</taxon>
        <taxon>Azospira</taxon>
    </lineage>
</organism>
<evidence type="ECO:0000256" key="6">
    <source>
        <dbReference type="ARBA" id="ARBA00022676"/>
    </source>
</evidence>
<evidence type="ECO:0000256" key="4">
    <source>
        <dbReference type="ARBA" id="ARBA00015486"/>
    </source>
</evidence>
<feature type="active site" description="Proton acceptor" evidence="10">
    <location>
        <position position="318"/>
    </location>
</feature>
<dbReference type="HAMAP" id="MF_00230">
    <property type="entry name" value="CobT"/>
    <property type="match status" value="1"/>
</dbReference>
<comment type="function">
    <text evidence="10">Catalyzes the synthesis of alpha-ribazole-5'-phosphate from nicotinate mononucleotide (NAMN) and 5,6-dimethylbenzimidazole (DMB).</text>
</comment>
<dbReference type="GO" id="GO:0009236">
    <property type="term" value="P:cobalamin biosynthetic process"/>
    <property type="evidence" value="ECO:0007669"/>
    <property type="project" value="UniProtKB-UniRule"/>
</dbReference>
<dbReference type="AlphaFoldDB" id="A0A975SQ46"/>
<reference evidence="11" key="1">
    <citation type="submission" date="2020-11" db="EMBL/GenBank/DDBJ databases">
        <title>Azospira inquinata sp. nov.</title>
        <authorList>
            <person name="Moe W.M."/>
            <person name="Mikes M.C."/>
        </authorList>
    </citation>
    <scope>NUCLEOTIDE SEQUENCE</scope>
    <source>
        <strain evidence="11">Azo-3</strain>
    </source>
</reference>
<evidence type="ECO:0000256" key="2">
    <source>
        <dbReference type="ARBA" id="ARBA00007110"/>
    </source>
</evidence>
<dbReference type="EMBL" id="CP064782">
    <property type="protein sequence ID" value="QWT50503.1"/>
    <property type="molecule type" value="Genomic_DNA"/>
</dbReference>
<evidence type="ECO:0000256" key="7">
    <source>
        <dbReference type="ARBA" id="ARBA00022679"/>
    </source>
</evidence>
<proteinExistence type="inferred from homology"/>
<dbReference type="Pfam" id="PF02277">
    <property type="entry name" value="DBI_PRT"/>
    <property type="match status" value="1"/>
</dbReference>
<evidence type="ECO:0000256" key="1">
    <source>
        <dbReference type="ARBA" id="ARBA00005049"/>
    </source>
</evidence>
<dbReference type="NCBIfam" id="TIGR03160">
    <property type="entry name" value="cobT_DBIPRT"/>
    <property type="match status" value="1"/>
</dbReference>
<dbReference type="RefSeq" id="WP_216132102.1">
    <property type="nucleotide sequence ID" value="NZ_CP064782.1"/>
</dbReference>
<dbReference type="PANTHER" id="PTHR43463">
    <property type="entry name" value="NICOTINATE-NUCLEOTIDE--DIMETHYLBENZIMIDAZOLE PHOSPHORIBOSYLTRANSFERASE"/>
    <property type="match status" value="1"/>
</dbReference>
<accession>A0A975SQ46</accession>
<evidence type="ECO:0000313" key="12">
    <source>
        <dbReference type="Proteomes" id="UP000683428"/>
    </source>
</evidence>
<dbReference type="InterPro" id="IPR003200">
    <property type="entry name" value="Nict_dMeBzImd_PRibTrfase"/>
</dbReference>
<dbReference type="InterPro" id="IPR017846">
    <property type="entry name" value="Nict_dMeBzImd_PRibTrfase_bact"/>
</dbReference>
<dbReference type="GO" id="GO:0008939">
    <property type="term" value="F:nicotinate-nucleotide-dimethylbenzimidazole phosphoribosyltransferase activity"/>
    <property type="evidence" value="ECO:0007669"/>
    <property type="project" value="UniProtKB-UniRule"/>
</dbReference>
<gene>
    <name evidence="10 11" type="primary">cobT</name>
    <name evidence="11" type="ORF">Azoinq_08460</name>
</gene>
<dbReference type="Proteomes" id="UP000683428">
    <property type="component" value="Chromosome"/>
</dbReference>
<keyword evidence="7 10" id="KW-0808">Transferase</keyword>
<dbReference type="KEGG" id="aiq:Azoinq_08460"/>
<evidence type="ECO:0000313" key="11">
    <source>
        <dbReference type="EMBL" id="QWT50503.1"/>
    </source>
</evidence>
<evidence type="ECO:0000256" key="10">
    <source>
        <dbReference type="HAMAP-Rule" id="MF_00230"/>
    </source>
</evidence>
<comment type="catalytic activity">
    <reaction evidence="9 10">
        <text>5,6-dimethylbenzimidazole + nicotinate beta-D-ribonucleotide = alpha-ribazole 5'-phosphate + nicotinate + H(+)</text>
        <dbReference type="Rhea" id="RHEA:11196"/>
        <dbReference type="ChEBI" id="CHEBI:15378"/>
        <dbReference type="ChEBI" id="CHEBI:15890"/>
        <dbReference type="ChEBI" id="CHEBI:32544"/>
        <dbReference type="ChEBI" id="CHEBI:57502"/>
        <dbReference type="ChEBI" id="CHEBI:57918"/>
        <dbReference type="EC" id="2.4.2.21"/>
    </reaction>
</comment>
<keyword evidence="5 10" id="KW-0169">Cobalamin biosynthesis</keyword>
<evidence type="ECO:0000256" key="9">
    <source>
        <dbReference type="ARBA" id="ARBA00047340"/>
    </source>
</evidence>
<dbReference type="FunFam" id="3.40.50.10210:FF:000001">
    <property type="entry name" value="Nicotinate-nucleotide--dimethylbenzimidazole phosphoribosyltransferase"/>
    <property type="match status" value="1"/>
</dbReference>
<protein>
    <recommendedName>
        <fullName evidence="4 10">Nicotinate-nucleotide--dimethylbenzimidazole phosphoribosyltransferase</fullName>
        <shortName evidence="10">NN:DBI PRT</shortName>
        <ecNumber evidence="3 10">2.4.2.21</ecNumber>
    </recommendedName>
    <alternativeName>
        <fullName evidence="8 10">N(1)-alpha-phosphoribosyltransferase</fullName>
    </alternativeName>
</protein>
<comment type="pathway">
    <text evidence="1 10">Nucleoside biosynthesis; alpha-ribazole biosynthesis; alpha-ribazole from 5,6-dimethylbenzimidazole: step 1/2.</text>
</comment>
<comment type="similarity">
    <text evidence="2 10">Belongs to the CobT family.</text>
</comment>
<evidence type="ECO:0000256" key="5">
    <source>
        <dbReference type="ARBA" id="ARBA00022573"/>
    </source>
</evidence>
<name>A0A975SQ46_9RHOO</name>
<keyword evidence="6 10" id="KW-0328">Glycosyltransferase</keyword>
<dbReference type="CDD" id="cd02439">
    <property type="entry name" value="DMB-PRT_CobT"/>
    <property type="match status" value="1"/>
</dbReference>
<evidence type="ECO:0000256" key="3">
    <source>
        <dbReference type="ARBA" id="ARBA00011991"/>
    </source>
</evidence>
<dbReference type="NCBIfam" id="NF000996">
    <property type="entry name" value="PRK00105.1"/>
    <property type="match status" value="1"/>
</dbReference>
<sequence>MSFTITAPALSAQDPFCQALQHKIDSKTKPLGALGLLEKVAFQVGWMQQTLTPSLSRPQLFVFAGDHGAAKAGVSAYPQDVTWQMVENFLAGGAAVNVFARQSGFDLAVVDVGVAHDFAPREGLIQAKVAPGTRNFITEAAMSAEERDRALETGAQLVRQAAARGCRAVAFGEMGIGNTASASLITHVLTDTLLPQCVGRGTGLDDAGLSRKRNLLAQAATRYRVAGGDGDPLGVLAEFGGLEVAAMVGGFLAAAEAKMLILVDGFIVTSALLVAARLHPEVLAYCVFCHASAEPGHQALLDALGGKALLDLGLRLGEGTGAALAWPLVQSAVAFLNDMASFESAGVSNKD</sequence>
<evidence type="ECO:0000256" key="8">
    <source>
        <dbReference type="ARBA" id="ARBA00030686"/>
    </source>
</evidence>
<keyword evidence="12" id="KW-1185">Reference proteome</keyword>
<dbReference type="PANTHER" id="PTHR43463:SF1">
    <property type="entry name" value="NICOTINATE-NUCLEOTIDE--DIMETHYLBENZIMIDAZOLE PHOSPHORIBOSYLTRANSFERASE"/>
    <property type="match status" value="1"/>
</dbReference>